<gene>
    <name evidence="2" type="ORF">NCTC7304_00064</name>
</gene>
<evidence type="ECO:0008006" key="4">
    <source>
        <dbReference type="Google" id="ProtNLM"/>
    </source>
</evidence>
<name>A0A379SQW9_SALER</name>
<organism evidence="2 3">
    <name type="scientific">Salmonella enterica subsp. arizonae</name>
    <dbReference type="NCBI Taxonomy" id="59203"/>
    <lineage>
        <taxon>Bacteria</taxon>
        <taxon>Pseudomonadati</taxon>
        <taxon>Pseudomonadota</taxon>
        <taxon>Gammaproteobacteria</taxon>
        <taxon>Enterobacterales</taxon>
        <taxon>Enterobacteriaceae</taxon>
        <taxon>Salmonella</taxon>
    </lineage>
</organism>
<dbReference type="AlphaFoldDB" id="A0A379SQW9"/>
<evidence type="ECO:0000313" key="2">
    <source>
        <dbReference type="EMBL" id="SUG30714.1"/>
    </source>
</evidence>
<protein>
    <recommendedName>
        <fullName evidence="4">Fimbrial protein</fullName>
    </recommendedName>
</protein>
<feature type="region of interest" description="Disordered" evidence="1">
    <location>
        <begin position="12"/>
        <end position="45"/>
    </location>
</feature>
<dbReference type="Proteomes" id="UP000254762">
    <property type="component" value="Unassembled WGS sequence"/>
</dbReference>
<evidence type="ECO:0000313" key="3">
    <source>
        <dbReference type="Proteomes" id="UP000254762"/>
    </source>
</evidence>
<evidence type="ECO:0000256" key="1">
    <source>
        <dbReference type="SAM" id="MobiDB-lite"/>
    </source>
</evidence>
<sequence>MQVIYEKTIIRPDDSGRNFPRHHGSHVGESHSLSRGYHAEAPDSKNTDALAVTRIDLPPVCEEVCQESGTITLYDGSLLPLRNETTRYTTLMKGVEVSLSLSSADADTLQKGRGGAVDITVRQAEKPYPSGAFTLPLMTYTGSSREQNSTREVSVNLEGKVNSGSCTITSGKDLQFIFSATPTEFRQIEHSRNRSQLGVQNMAFDCVNVSGISLRFSSPDMKQGLPGVLFDNNTGVGLILGYEGGGRKGDIHWDNSEIQLPVNNDALSLAIGLYTRGGDVSPGAFSFTGVYHAEYN</sequence>
<accession>A0A379SQW9</accession>
<proteinExistence type="predicted"/>
<dbReference type="EMBL" id="UGXD01000001">
    <property type="protein sequence ID" value="SUG30714.1"/>
    <property type="molecule type" value="Genomic_DNA"/>
</dbReference>
<reference evidence="2 3" key="1">
    <citation type="submission" date="2018-06" db="EMBL/GenBank/DDBJ databases">
        <authorList>
            <consortium name="Pathogen Informatics"/>
            <person name="Doyle S."/>
        </authorList>
    </citation>
    <scope>NUCLEOTIDE SEQUENCE [LARGE SCALE GENOMIC DNA]</scope>
    <source>
        <strain evidence="2 3">NCTC7304</strain>
    </source>
</reference>